<sequence>MAPVAIVASGNRFSSDAVAVHLAELGWDIAILCRDSTADAETVNRIRETGRQALAIETDVADPVSVDTALGRVSTELGDPNVLVNIVALTARDSLSLISDDDWRAAVGRPLRGLFVASRSVIDPMIRQGWGRIISIADVPASVMNGAHDHSTVLAGLEGFTRTIALELRAFGITVNAIAPTPPAADIRADADPRVADAAVPHHAAQIAATVPFLVSDGASSVTGQVIQVGSEEAA</sequence>
<dbReference type="RefSeq" id="WP_266602153.1">
    <property type="nucleotide sequence ID" value="NZ_JAPHNL010000263.1"/>
</dbReference>
<comment type="caution">
    <text evidence="2">The sequence shown here is derived from an EMBL/GenBank/DDBJ whole genome shotgun (WGS) entry which is preliminary data.</text>
</comment>
<dbReference type="PANTHER" id="PTHR42879">
    <property type="entry name" value="3-OXOACYL-(ACYL-CARRIER-PROTEIN) REDUCTASE"/>
    <property type="match status" value="1"/>
</dbReference>
<dbReference type="Proteomes" id="UP001163064">
    <property type="component" value="Unassembled WGS sequence"/>
</dbReference>
<dbReference type="PANTHER" id="PTHR42879:SF2">
    <property type="entry name" value="3-OXOACYL-[ACYL-CARRIER-PROTEIN] REDUCTASE FABG"/>
    <property type="match status" value="1"/>
</dbReference>
<reference evidence="2" key="1">
    <citation type="submission" date="2022-10" db="EMBL/GenBank/DDBJ databases">
        <title>Streptomyces beihaiensis sp. nov., a chitin degrading actinobacterium, isolated from shrimp pond soil.</title>
        <authorList>
            <person name="Xie J."/>
            <person name="Shen N."/>
        </authorList>
    </citation>
    <scope>NUCLEOTIDE SEQUENCE</scope>
    <source>
        <strain evidence="2">GXMU-J5</strain>
    </source>
</reference>
<keyword evidence="3" id="KW-1185">Reference proteome</keyword>
<dbReference type="InterPro" id="IPR002347">
    <property type="entry name" value="SDR_fam"/>
</dbReference>
<evidence type="ECO:0000313" key="3">
    <source>
        <dbReference type="Proteomes" id="UP001163064"/>
    </source>
</evidence>
<accession>A0ABT3U1U3</accession>
<dbReference type="Pfam" id="PF13561">
    <property type="entry name" value="adh_short_C2"/>
    <property type="match status" value="1"/>
</dbReference>
<dbReference type="InterPro" id="IPR036291">
    <property type="entry name" value="NAD(P)-bd_dom_sf"/>
</dbReference>
<protein>
    <submittedName>
        <fullName evidence="2">SDR family oxidoreductase</fullName>
    </submittedName>
</protein>
<gene>
    <name evidence="2" type="ORF">OFY01_20815</name>
</gene>
<organism evidence="2 3">
    <name type="scientific">Streptomyces beihaiensis</name>
    <dbReference type="NCBI Taxonomy" id="2984495"/>
    <lineage>
        <taxon>Bacteria</taxon>
        <taxon>Bacillati</taxon>
        <taxon>Actinomycetota</taxon>
        <taxon>Actinomycetes</taxon>
        <taxon>Kitasatosporales</taxon>
        <taxon>Streptomycetaceae</taxon>
        <taxon>Streptomyces</taxon>
    </lineage>
</organism>
<dbReference type="PRINTS" id="PR00081">
    <property type="entry name" value="GDHRDH"/>
</dbReference>
<comment type="similarity">
    <text evidence="1">Belongs to the short-chain dehydrogenases/reductases (SDR) family.</text>
</comment>
<dbReference type="EMBL" id="JAPHNL010000263">
    <property type="protein sequence ID" value="MCX3062158.1"/>
    <property type="molecule type" value="Genomic_DNA"/>
</dbReference>
<proteinExistence type="inferred from homology"/>
<evidence type="ECO:0000313" key="2">
    <source>
        <dbReference type="EMBL" id="MCX3062158.1"/>
    </source>
</evidence>
<name>A0ABT3U1U3_9ACTN</name>
<evidence type="ECO:0000256" key="1">
    <source>
        <dbReference type="ARBA" id="ARBA00006484"/>
    </source>
</evidence>
<dbReference type="SUPFAM" id="SSF51735">
    <property type="entry name" value="NAD(P)-binding Rossmann-fold domains"/>
    <property type="match status" value="1"/>
</dbReference>
<dbReference type="Gene3D" id="3.40.50.720">
    <property type="entry name" value="NAD(P)-binding Rossmann-like Domain"/>
    <property type="match status" value="1"/>
</dbReference>
<dbReference type="InterPro" id="IPR050259">
    <property type="entry name" value="SDR"/>
</dbReference>